<evidence type="ECO:0000313" key="2">
    <source>
        <dbReference type="Proteomes" id="UP001164539"/>
    </source>
</evidence>
<evidence type="ECO:0000313" key="1">
    <source>
        <dbReference type="EMBL" id="KAJ4725716.1"/>
    </source>
</evidence>
<organism evidence="1 2">
    <name type="scientific">Melia azedarach</name>
    <name type="common">Chinaberry tree</name>
    <dbReference type="NCBI Taxonomy" id="155640"/>
    <lineage>
        <taxon>Eukaryota</taxon>
        <taxon>Viridiplantae</taxon>
        <taxon>Streptophyta</taxon>
        <taxon>Embryophyta</taxon>
        <taxon>Tracheophyta</taxon>
        <taxon>Spermatophyta</taxon>
        <taxon>Magnoliopsida</taxon>
        <taxon>eudicotyledons</taxon>
        <taxon>Gunneridae</taxon>
        <taxon>Pentapetalae</taxon>
        <taxon>rosids</taxon>
        <taxon>malvids</taxon>
        <taxon>Sapindales</taxon>
        <taxon>Meliaceae</taxon>
        <taxon>Melia</taxon>
    </lineage>
</organism>
<keyword evidence="2" id="KW-1185">Reference proteome</keyword>
<comment type="caution">
    <text evidence="1">The sequence shown here is derived from an EMBL/GenBank/DDBJ whole genome shotgun (WGS) entry which is preliminary data.</text>
</comment>
<reference evidence="1 2" key="1">
    <citation type="journal article" date="2023" name="Science">
        <title>Complex scaffold remodeling in plant triterpene biosynthesis.</title>
        <authorList>
            <person name="De La Pena R."/>
            <person name="Hodgson H."/>
            <person name="Liu J.C."/>
            <person name="Stephenson M.J."/>
            <person name="Martin A.C."/>
            <person name="Owen C."/>
            <person name="Harkess A."/>
            <person name="Leebens-Mack J."/>
            <person name="Jimenez L.E."/>
            <person name="Osbourn A."/>
            <person name="Sattely E.S."/>
        </authorList>
    </citation>
    <scope>NUCLEOTIDE SEQUENCE [LARGE SCALE GENOMIC DNA]</scope>
    <source>
        <strain evidence="2">cv. JPN11</strain>
        <tissue evidence="1">Leaf</tissue>
    </source>
</reference>
<dbReference type="Proteomes" id="UP001164539">
    <property type="component" value="Chromosome 2"/>
</dbReference>
<sequence length="448" mass="49929">MDTHHASLGRRTLEEIRLKRAAERLNKTSSGPDLSKSSSIPTAIGMRKSESGNRLSETDVSGLVSQLQDLQKRNAELDEKNNILSSTLQAKEVENEALQTRLKELEQNTVPSLRKALKDVAMEKDAAVVAREDFSAQLRALKKRLKEAEEEQYRAEEDAAALRAEVNSLQQQAMDGSLGGITSMGISPDHIQSLEKELATLKSELQQESVMRQQEQQLLTEEHAQISVLMSEKHELEEKLAAISSKASEVSNTTAQKAFSAEDKEKLEKQLHDMAVVVERLESSRQKLLMEIDNQSSEIEKLFEENSNLSSSYEEAMSIAKHWENQVKDCLKENEELRGILDNLRTEQAGLVSANDKDVLRGLSEPSKDALSQNGSEAYKIEFLSLKGQLSKEQSRAEALSAQVLQLSAQLQLATQAYNGLARLYKPVLRNIESSLIKMKQDGSVTVQ</sequence>
<proteinExistence type="predicted"/>
<name>A0ACC1YQK2_MELAZ</name>
<accession>A0ACC1YQK2</accession>
<protein>
    <submittedName>
        <fullName evidence="1">Myosin heavy chain-related</fullName>
    </submittedName>
</protein>
<dbReference type="EMBL" id="CM051395">
    <property type="protein sequence ID" value="KAJ4725716.1"/>
    <property type="molecule type" value="Genomic_DNA"/>
</dbReference>
<gene>
    <name evidence="1" type="ORF">OWV82_004542</name>
</gene>